<dbReference type="Proteomes" id="UP000050761">
    <property type="component" value="Unassembled WGS sequence"/>
</dbReference>
<dbReference type="Pfam" id="PF03147">
    <property type="entry name" value="FDX-ACB"/>
    <property type="match status" value="1"/>
</dbReference>
<accession>A0A183G6N1</accession>
<protein>
    <submittedName>
        <fullName evidence="4">FDX-ACB domain-containing protein</fullName>
    </submittedName>
</protein>
<evidence type="ECO:0000313" key="3">
    <source>
        <dbReference type="Proteomes" id="UP000050761"/>
    </source>
</evidence>
<sequence>MTSNVYETVRNVGGDLVEQVILTDQFTNKKNRRSQTYRIVYRSHAKALTKDEVNEVHKQIADQLSDFYGVIMR</sequence>
<dbReference type="SUPFAM" id="SSF54991">
    <property type="entry name" value="Anticodon-binding domain of PheRS"/>
    <property type="match status" value="1"/>
</dbReference>
<dbReference type="Gene3D" id="3.30.70.380">
    <property type="entry name" value="Ferrodoxin-fold anticodon-binding domain"/>
    <property type="match status" value="1"/>
</dbReference>
<evidence type="ECO:0000259" key="1">
    <source>
        <dbReference type="PROSITE" id="PS51447"/>
    </source>
</evidence>
<dbReference type="AlphaFoldDB" id="A0A183G6N1"/>
<dbReference type="InterPro" id="IPR005121">
    <property type="entry name" value="Fdx_antiC-bd"/>
</dbReference>
<feature type="domain" description="FDX-ACB" evidence="1">
    <location>
        <begin position="1"/>
        <end position="73"/>
    </location>
</feature>
<dbReference type="OrthoDB" id="4457at2759"/>
<reference evidence="4" key="2">
    <citation type="submission" date="2019-09" db="UniProtKB">
        <authorList>
            <consortium name="WormBaseParasite"/>
        </authorList>
    </citation>
    <scope>IDENTIFICATION</scope>
</reference>
<dbReference type="WBParaSite" id="HPBE_0001736801-mRNA-1">
    <property type="protein sequence ID" value="HPBE_0001736801-mRNA-1"/>
    <property type="gene ID" value="HPBE_0001736801"/>
</dbReference>
<gene>
    <name evidence="2" type="ORF">HPBE_LOCUS17367</name>
</gene>
<accession>A0A3P8AW60</accession>
<name>A0A183G6N1_HELPZ</name>
<organism evidence="3 4">
    <name type="scientific">Heligmosomoides polygyrus</name>
    <name type="common">Parasitic roundworm</name>
    <dbReference type="NCBI Taxonomy" id="6339"/>
    <lineage>
        <taxon>Eukaryota</taxon>
        <taxon>Metazoa</taxon>
        <taxon>Ecdysozoa</taxon>
        <taxon>Nematoda</taxon>
        <taxon>Chromadorea</taxon>
        <taxon>Rhabditida</taxon>
        <taxon>Rhabditina</taxon>
        <taxon>Rhabditomorpha</taxon>
        <taxon>Strongyloidea</taxon>
        <taxon>Heligmosomidae</taxon>
        <taxon>Heligmosomoides</taxon>
    </lineage>
</organism>
<evidence type="ECO:0000313" key="4">
    <source>
        <dbReference type="WBParaSite" id="HPBE_0001736801-mRNA-1"/>
    </source>
</evidence>
<evidence type="ECO:0000313" key="2">
    <source>
        <dbReference type="EMBL" id="VDP08690.1"/>
    </source>
</evidence>
<dbReference type="SMART" id="SM00896">
    <property type="entry name" value="FDX-ACB"/>
    <property type="match status" value="1"/>
</dbReference>
<keyword evidence="3" id="KW-1185">Reference proteome</keyword>
<dbReference type="EMBL" id="UZAH01029973">
    <property type="protein sequence ID" value="VDP08690.1"/>
    <property type="molecule type" value="Genomic_DNA"/>
</dbReference>
<dbReference type="InterPro" id="IPR036690">
    <property type="entry name" value="Fdx_antiC-bd_sf"/>
</dbReference>
<dbReference type="PROSITE" id="PS51447">
    <property type="entry name" value="FDX_ACB"/>
    <property type="match status" value="1"/>
</dbReference>
<reference evidence="2 3" key="1">
    <citation type="submission" date="2018-11" db="EMBL/GenBank/DDBJ databases">
        <authorList>
            <consortium name="Pathogen Informatics"/>
        </authorList>
    </citation>
    <scope>NUCLEOTIDE SEQUENCE [LARGE SCALE GENOMIC DNA]</scope>
</reference>
<proteinExistence type="predicted"/>